<evidence type="ECO:0000313" key="4">
    <source>
        <dbReference type="Proteomes" id="UP001499951"/>
    </source>
</evidence>
<organism evidence="3 4">
    <name type="scientific">Rhizomicrobium electricum</name>
    <dbReference type="NCBI Taxonomy" id="480070"/>
    <lineage>
        <taxon>Bacteria</taxon>
        <taxon>Pseudomonadati</taxon>
        <taxon>Pseudomonadota</taxon>
        <taxon>Alphaproteobacteria</taxon>
        <taxon>Micropepsales</taxon>
        <taxon>Micropepsaceae</taxon>
        <taxon>Rhizomicrobium</taxon>
    </lineage>
</organism>
<keyword evidence="4" id="KW-1185">Reference proteome</keyword>
<dbReference type="PANTHER" id="PTHR12788">
    <property type="entry name" value="PROTEIN-TYROSINE SULFOTRANSFERASE 2"/>
    <property type="match status" value="1"/>
</dbReference>
<reference evidence="4" key="1">
    <citation type="journal article" date="2019" name="Int. J. Syst. Evol. Microbiol.">
        <title>The Global Catalogue of Microorganisms (GCM) 10K type strain sequencing project: providing services to taxonomists for standard genome sequencing and annotation.</title>
        <authorList>
            <consortium name="The Broad Institute Genomics Platform"/>
            <consortium name="The Broad Institute Genome Sequencing Center for Infectious Disease"/>
            <person name="Wu L."/>
            <person name="Ma J."/>
        </authorList>
    </citation>
    <scope>NUCLEOTIDE SEQUENCE [LARGE SCALE GENOMIC DNA]</scope>
    <source>
        <strain evidence="4">JCM 15089</strain>
    </source>
</reference>
<name>A0ABP3PFJ1_9PROT</name>
<sequence length="488" mass="53913">MPAPEFFLNQQLATAMDLCRAGEVDRAKSIYASVMAAAPWRIEPYLGSGHICLSSGQFEEAHYWFERARDVAPDDPAVLDGAGSALLALGRPAEALALFEKLQAVAPHSDVAFHQAGEALSQLGRIKEARTALERAVALAPDVAGHHCLLAQFARFVEGDPRLSGLEWLSQKAESLSEADQCELHFALAKACDDLGRHAEAFEHWRIANAIKRRHIVYDEALFLGVLRDLAAAFTPNVIASRQGVGDPSDVPVFVVGMPRSGTSLVEQIIASHPETFGAGEKMYLHYLLGQDLAGPNFPAHFAGVRNEDLRKLGSLYVTRLRANAPKARRIVDKLTANFMLCGLIHLILPKAKIIHVRRDPLDTCFSCFTNMFAQNIDYSYDLGELGCYYRAYEGLMAHWRRVLPEAAILDVSYEALVGDFESQARRIIAYTGLEWDEACLSFHRTKRVVHTLSASQVRQPLYSRSVGRSVPYAAFLQPLRKALAGET</sequence>
<proteinExistence type="predicted"/>
<feature type="repeat" description="TPR" evidence="2">
    <location>
        <begin position="42"/>
        <end position="75"/>
    </location>
</feature>
<dbReference type="Proteomes" id="UP001499951">
    <property type="component" value="Unassembled WGS sequence"/>
</dbReference>
<dbReference type="SUPFAM" id="SSF52540">
    <property type="entry name" value="P-loop containing nucleoside triphosphate hydrolases"/>
    <property type="match status" value="1"/>
</dbReference>
<dbReference type="InterPro" id="IPR026634">
    <property type="entry name" value="TPST-like"/>
</dbReference>
<evidence type="ECO:0000313" key="3">
    <source>
        <dbReference type="EMBL" id="GAA0566473.1"/>
    </source>
</evidence>
<feature type="repeat" description="TPR" evidence="2">
    <location>
        <begin position="110"/>
        <end position="143"/>
    </location>
</feature>
<evidence type="ECO:0000256" key="1">
    <source>
        <dbReference type="ARBA" id="ARBA00022679"/>
    </source>
</evidence>
<gene>
    <name evidence="3" type="ORF">GCM10008942_13650</name>
</gene>
<dbReference type="Pfam" id="PF14559">
    <property type="entry name" value="TPR_19"/>
    <property type="match status" value="2"/>
</dbReference>
<dbReference type="Gene3D" id="3.40.50.300">
    <property type="entry name" value="P-loop containing nucleotide triphosphate hydrolases"/>
    <property type="match status" value="1"/>
</dbReference>
<dbReference type="SMART" id="SM00028">
    <property type="entry name" value="TPR"/>
    <property type="match status" value="4"/>
</dbReference>
<dbReference type="Pfam" id="PF13469">
    <property type="entry name" value="Sulfotransfer_3"/>
    <property type="match status" value="1"/>
</dbReference>
<keyword evidence="2" id="KW-0802">TPR repeat</keyword>
<dbReference type="EMBL" id="BAAADD010000003">
    <property type="protein sequence ID" value="GAA0566473.1"/>
    <property type="molecule type" value="Genomic_DNA"/>
</dbReference>
<dbReference type="PANTHER" id="PTHR12788:SF10">
    <property type="entry name" value="PROTEIN-TYROSINE SULFOTRANSFERASE"/>
    <property type="match status" value="1"/>
</dbReference>
<dbReference type="SUPFAM" id="SSF48452">
    <property type="entry name" value="TPR-like"/>
    <property type="match status" value="1"/>
</dbReference>
<dbReference type="InterPro" id="IPR011990">
    <property type="entry name" value="TPR-like_helical_dom_sf"/>
</dbReference>
<dbReference type="RefSeq" id="WP_166933202.1">
    <property type="nucleotide sequence ID" value="NZ_BAAADD010000003.1"/>
</dbReference>
<keyword evidence="1" id="KW-0808">Transferase</keyword>
<comment type="caution">
    <text evidence="3">The sequence shown here is derived from an EMBL/GenBank/DDBJ whole genome shotgun (WGS) entry which is preliminary data.</text>
</comment>
<protein>
    <submittedName>
        <fullName evidence="3">Tetratricopeptide repeat-containing sulfotransferase family protein</fullName>
    </submittedName>
</protein>
<dbReference type="InterPro" id="IPR027417">
    <property type="entry name" value="P-loop_NTPase"/>
</dbReference>
<dbReference type="Gene3D" id="1.25.40.10">
    <property type="entry name" value="Tetratricopeptide repeat domain"/>
    <property type="match status" value="1"/>
</dbReference>
<dbReference type="InterPro" id="IPR019734">
    <property type="entry name" value="TPR_rpt"/>
</dbReference>
<evidence type="ECO:0000256" key="2">
    <source>
        <dbReference type="PROSITE-ProRule" id="PRU00339"/>
    </source>
</evidence>
<accession>A0ABP3PFJ1</accession>
<dbReference type="PROSITE" id="PS50005">
    <property type="entry name" value="TPR"/>
    <property type="match status" value="2"/>
</dbReference>